<dbReference type="GO" id="GO:0003676">
    <property type="term" value="F:nucleic acid binding"/>
    <property type="evidence" value="ECO:0007669"/>
    <property type="project" value="InterPro"/>
</dbReference>
<dbReference type="PROSITE" id="PS51857">
    <property type="entry name" value="CSD_2"/>
    <property type="match status" value="1"/>
</dbReference>
<evidence type="ECO:0000313" key="2">
    <source>
        <dbReference type="EMBL" id="GLI34389.1"/>
    </source>
</evidence>
<reference evidence="2" key="1">
    <citation type="submission" date="2022-12" db="EMBL/GenBank/DDBJ databases">
        <title>Reference genome sequencing for broad-spectrum identification of bacterial and archaeal isolates by mass spectrometry.</title>
        <authorList>
            <person name="Sekiguchi Y."/>
            <person name="Tourlousse D.M."/>
        </authorList>
    </citation>
    <scope>NUCLEOTIDE SEQUENCE</scope>
    <source>
        <strain evidence="2">ASRB1</strain>
    </source>
</reference>
<dbReference type="Gene3D" id="2.40.50.140">
    <property type="entry name" value="Nucleic acid-binding proteins"/>
    <property type="match status" value="1"/>
</dbReference>
<evidence type="ECO:0000259" key="1">
    <source>
        <dbReference type="PROSITE" id="PS51857"/>
    </source>
</evidence>
<gene>
    <name evidence="2" type="ORF">DAMNIGENAA_18220</name>
</gene>
<evidence type="ECO:0000313" key="3">
    <source>
        <dbReference type="Proteomes" id="UP001144372"/>
    </source>
</evidence>
<dbReference type="EMBL" id="BSDR01000001">
    <property type="protein sequence ID" value="GLI34389.1"/>
    <property type="molecule type" value="Genomic_DNA"/>
</dbReference>
<name>A0A9W6D3T5_9BACT</name>
<protein>
    <submittedName>
        <fullName evidence="2">RaiA ribosome-associated inhibitor A</fullName>
    </submittedName>
</protein>
<dbReference type="GO" id="GO:0005829">
    <property type="term" value="C:cytosol"/>
    <property type="evidence" value="ECO:0007669"/>
    <property type="project" value="UniProtKB-ARBA"/>
</dbReference>
<feature type="domain" description="CSD" evidence="1">
    <location>
        <begin position="113"/>
        <end position="177"/>
    </location>
</feature>
<dbReference type="NCBIfam" id="TIGR00741">
    <property type="entry name" value="yfiA"/>
    <property type="match status" value="1"/>
</dbReference>
<dbReference type="Proteomes" id="UP001144372">
    <property type="component" value="Unassembled WGS sequence"/>
</dbReference>
<comment type="caution">
    <text evidence="2">The sequence shown here is derived from an EMBL/GenBank/DDBJ whole genome shotgun (WGS) entry which is preliminary data.</text>
</comment>
<dbReference type="Pfam" id="PF02482">
    <property type="entry name" value="Ribosomal_S30AE"/>
    <property type="match status" value="1"/>
</dbReference>
<proteinExistence type="predicted"/>
<organism evidence="2 3">
    <name type="scientific">Desulforhabdus amnigena</name>
    <dbReference type="NCBI Taxonomy" id="40218"/>
    <lineage>
        <taxon>Bacteria</taxon>
        <taxon>Pseudomonadati</taxon>
        <taxon>Thermodesulfobacteriota</taxon>
        <taxon>Syntrophobacteria</taxon>
        <taxon>Syntrophobacterales</taxon>
        <taxon>Syntrophobacteraceae</taxon>
        <taxon>Desulforhabdus</taxon>
    </lineage>
</organism>
<keyword evidence="3" id="KW-1185">Reference proteome</keyword>
<dbReference type="AlphaFoldDB" id="A0A9W6D3T5"/>
<dbReference type="InterPro" id="IPR036567">
    <property type="entry name" value="RHF-like"/>
</dbReference>
<dbReference type="InterPro" id="IPR012340">
    <property type="entry name" value="NA-bd_OB-fold"/>
</dbReference>
<dbReference type="InterPro" id="IPR003489">
    <property type="entry name" value="RHF/RaiA"/>
</dbReference>
<dbReference type="SUPFAM" id="SSF69754">
    <property type="entry name" value="Ribosome binding protein Y (YfiA homologue)"/>
    <property type="match status" value="1"/>
</dbReference>
<dbReference type="Pfam" id="PF00313">
    <property type="entry name" value="CSD"/>
    <property type="match status" value="1"/>
</dbReference>
<sequence>MPMKLPLEISSKNVHLSEEMEELIRDKASKLDNIFDQIIGCRIMVDIPHRSQRSGMQYNVRIDITIPGGEIVVKREPDEDLYSAISNSFDVAQRRLKDHAGKQRGEVKFHEEKPVARISKLFPDEGYGFLLTPEGREIYFHENALISGRFKDLEIGTVVSFIEQLGEKGPQASSVSLT</sequence>
<dbReference type="SMART" id="SM00357">
    <property type="entry name" value="CSP"/>
    <property type="match status" value="1"/>
</dbReference>
<dbReference type="InterPro" id="IPR011129">
    <property type="entry name" value="CSD"/>
</dbReference>
<dbReference type="Gene3D" id="3.30.160.100">
    <property type="entry name" value="Ribosome hibernation promotion factor-like"/>
    <property type="match status" value="1"/>
</dbReference>
<dbReference type="SUPFAM" id="SSF50249">
    <property type="entry name" value="Nucleic acid-binding proteins"/>
    <property type="match status" value="1"/>
</dbReference>
<dbReference type="InterPro" id="IPR002059">
    <property type="entry name" value="CSP_DNA-bd"/>
</dbReference>
<accession>A0A9W6D3T5</accession>